<reference evidence="1 2" key="1">
    <citation type="submission" date="2017-09" db="EMBL/GenBank/DDBJ databases">
        <authorList>
            <person name="Ehlers B."/>
            <person name="Leendertz F.H."/>
        </authorList>
    </citation>
    <scope>NUCLEOTIDE SEQUENCE [LARGE SCALE GENOMIC DNA]</scope>
    <source>
        <strain evidence="1 2">DJ-1</strain>
    </source>
</reference>
<name>A0A0B5KSM0_PSEDL</name>
<comment type="caution">
    <text evidence="1">The sequence shown here is derived from an EMBL/GenBank/DDBJ whole genome shotgun (WGS) entry which is preliminary data.</text>
</comment>
<dbReference type="RefSeq" id="WP_052484826.1">
    <property type="nucleotide sequence ID" value="NZ_CP010359.1"/>
</dbReference>
<protein>
    <submittedName>
        <fullName evidence="1">Uncharacterized protein</fullName>
    </submittedName>
</protein>
<dbReference type="KEGG" id="ppj:RK21_05809"/>
<sequence length="83" mass="8958">MEITASGLAAEFKRQVDSKLPVEPISTGGFHHITIKVSAPPGVSTGTYFDAIGILLQQLADERPDWKIGLEGDPSDLVIELIR</sequence>
<gene>
    <name evidence="1" type="ORF">CMV24_02115</name>
</gene>
<organism evidence="1 2">
    <name type="scientific">Pseudomonas plecoglossicida</name>
    <dbReference type="NCBI Taxonomy" id="70775"/>
    <lineage>
        <taxon>Bacteria</taxon>
        <taxon>Pseudomonadati</taxon>
        <taxon>Pseudomonadota</taxon>
        <taxon>Gammaproteobacteria</taxon>
        <taxon>Pseudomonadales</taxon>
        <taxon>Pseudomonadaceae</taxon>
        <taxon>Pseudomonas</taxon>
    </lineage>
</organism>
<dbReference type="Proteomes" id="UP000218102">
    <property type="component" value="Unassembled WGS sequence"/>
</dbReference>
<evidence type="ECO:0000313" key="1">
    <source>
        <dbReference type="EMBL" id="PBJ97535.1"/>
    </source>
</evidence>
<evidence type="ECO:0000313" key="2">
    <source>
        <dbReference type="Proteomes" id="UP000218102"/>
    </source>
</evidence>
<accession>A0A0B5KSM0</accession>
<dbReference type="AlphaFoldDB" id="A0A0B5KSM0"/>
<proteinExistence type="predicted"/>
<dbReference type="EMBL" id="NTME01000001">
    <property type="protein sequence ID" value="PBJ97535.1"/>
    <property type="molecule type" value="Genomic_DNA"/>
</dbReference>